<proteinExistence type="predicted"/>
<dbReference type="PANTHER" id="PTHR33840:SF1">
    <property type="entry name" value="TLE1 PHOSPHOLIPASE DOMAIN-CONTAINING PROTEIN"/>
    <property type="match status" value="1"/>
</dbReference>
<protein>
    <recommendedName>
        <fullName evidence="1">T6SS Phospholipase effector Tle1-like catalytic domain-containing protein</fullName>
    </recommendedName>
</protein>
<dbReference type="InterPro" id="IPR029058">
    <property type="entry name" value="AB_hydrolase_fold"/>
</dbReference>
<evidence type="ECO:0000313" key="2">
    <source>
        <dbReference type="EMBL" id="GFO57934.1"/>
    </source>
</evidence>
<dbReference type="EMBL" id="BLXX01000001">
    <property type="protein sequence ID" value="GFO57934.1"/>
    <property type="molecule type" value="Genomic_DNA"/>
</dbReference>
<feature type="domain" description="T6SS Phospholipase effector Tle1-like catalytic" evidence="1">
    <location>
        <begin position="3"/>
        <end position="300"/>
    </location>
</feature>
<dbReference type="PANTHER" id="PTHR33840">
    <property type="match status" value="1"/>
</dbReference>
<dbReference type="SUPFAM" id="SSF53474">
    <property type="entry name" value="alpha/beta-Hydrolases"/>
    <property type="match status" value="1"/>
</dbReference>
<dbReference type="Proteomes" id="UP000556026">
    <property type="component" value="Unassembled WGS sequence"/>
</dbReference>
<reference evidence="3" key="1">
    <citation type="submission" date="2020-06" db="EMBL/GenBank/DDBJ databases">
        <title>Draft genomic sequence of Geomonas sp. Red330.</title>
        <authorList>
            <person name="Itoh H."/>
            <person name="Zhenxing X."/>
            <person name="Ushijima N."/>
            <person name="Masuda Y."/>
            <person name="Shiratori Y."/>
            <person name="Senoo K."/>
        </authorList>
    </citation>
    <scope>NUCLEOTIDE SEQUENCE [LARGE SCALE GENOMIC DNA]</scope>
    <source>
        <strain evidence="3">Red330</strain>
    </source>
</reference>
<accession>A0A6V8MDG1</accession>
<evidence type="ECO:0000313" key="3">
    <source>
        <dbReference type="Proteomes" id="UP000556026"/>
    </source>
</evidence>
<dbReference type="Pfam" id="PF09994">
    <property type="entry name" value="T6SS_Tle1-like_cat"/>
    <property type="match status" value="1"/>
</dbReference>
<comment type="caution">
    <text evidence="2">The sequence shown here is derived from an EMBL/GenBank/DDBJ whole genome shotgun (WGS) entry which is preliminary data.</text>
</comment>
<gene>
    <name evidence="2" type="ORF">GMST_02590</name>
</gene>
<name>A0A6V8MDG1_9BACT</name>
<organism evidence="2 3">
    <name type="scientific">Geomonas silvestris</name>
    <dbReference type="NCBI Taxonomy" id="2740184"/>
    <lineage>
        <taxon>Bacteria</taxon>
        <taxon>Pseudomonadati</taxon>
        <taxon>Thermodesulfobacteriota</taxon>
        <taxon>Desulfuromonadia</taxon>
        <taxon>Geobacterales</taxon>
        <taxon>Geobacteraceae</taxon>
        <taxon>Geomonas</taxon>
    </lineage>
</organism>
<evidence type="ECO:0000259" key="1">
    <source>
        <dbReference type="Pfam" id="PF09994"/>
    </source>
</evidence>
<dbReference type="AlphaFoldDB" id="A0A6V8MDG1"/>
<dbReference type="RefSeq" id="WP_183352790.1">
    <property type="nucleotide sequence ID" value="NZ_BLXX01000001.1"/>
</dbReference>
<keyword evidence="3" id="KW-1185">Reference proteome</keyword>
<sequence>MSKNIVFCADGTWNSPTQDDNHDQLPDQTNVYKLFRMLEGELSAQTPEGSREQEKVLSAGSMIRQVAKYLHGVGDDTNALSRILGGAFGAGVITRIVRGYTFISRNYRPGDRIFIIGFSRGAYTARALAGFIASQGLLAPALAADKEEAYRKGAQAWYRYRDTCTSADFCARLAEVAANLPAFISRSSRAPEDFVPVPEIGAVAVWDTVGALGIPCFAGDARMDAFRFSDRKLSDKVAWGFHALSLDERRCDFTPTLWDSREQVKQVLFPGAHADVGGGYPTLNSESNLSDGTLEWMLEELLALGLIAVDHEIPDYFPSVGGVAHQPWRGTLYKTAARVFPEDLVGHHSLALRGRLPEVLADPAAAAAPYRPENLPADICTVGLDPATPENTGICARCVLRD</sequence>
<dbReference type="InterPro" id="IPR018712">
    <property type="entry name" value="Tle1-like_cat"/>
</dbReference>